<dbReference type="RefSeq" id="WP_184221781.1">
    <property type="nucleotide sequence ID" value="NZ_JACHIP010000007.1"/>
</dbReference>
<dbReference type="AlphaFoldDB" id="A0A7W7ZIL5"/>
<dbReference type="InterPro" id="IPR006311">
    <property type="entry name" value="TAT_signal"/>
</dbReference>
<dbReference type="PROSITE" id="PS51318">
    <property type="entry name" value="TAT"/>
    <property type="match status" value="1"/>
</dbReference>
<gene>
    <name evidence="1" type="ORF">HDF16_004605</name>
</gene>
<dbReference type="EMBL" id="JACHIP010000007">
    <property type="protein sequence ID" value="MBB5059876.1"/>
    <property type="molecule type" value="Genomic_DNA"/>
</dbReference>
<protein>
    <submittedName>
        <fullName evidence="1">Uncharacterized protein (DUF1501 family)</fullName>
    </submittedName>
</protein>
<comment type="caution">
    <text evidence="1">The sequence shown here is derived from an EMBL/GenBank/DDBJ whole genome shotgun (WGS) entry which is preliminary data.</text>
</comment>
<proteinExistence type="predicted"/>
<sequence>MHLHRRSFVKYASLAAAGNIAGLKPFGALNALAQSTPDYKALVCIFLYGGNDGNNMVIPFDTAGYGNYKALRSAGGSSIALDQKILLPLGFRNSGYALHPSMPEVCNLINSGVAGVVANVGTLLQPTTRDQYLNNQAVSPSNLFSHPHQQIEWQNAARDGSTPTGWAGRIADSMQNVYNVGAQIPMITSMSGDTVFCNGLTSTPVSVVPGHLSGAGCSEGSECATRLAAAQSLVTLTSGVSLVTADNSITSDSYKYLATLNSATTGLSNLQTVFPASNGLASQLKQIAQIIQARSTLGVNRQIFFCGLGNFDTHSSQLDLQAGLLSQLSAALNSFYQSTVELGVQNSVTTFTMSDFARTFQPNSNTGTDHAWGSHHFVVGGAVKGNAMYGTFPTIALAGPSDSGSNGRWIPTTSSSQYASTLAQWFGVPTSSLGAIFPNIGNFSATDLGFMGGQSV</sequence>
<name>A0A7W7ZIL5_9BACT</name>
<evidence type="ECO:0000313" key="2">
    <source>
        <dbReference type="Proteomes" id="UP000540989"/>
    </source>
</evidence>
<reference evidence="1 2" key="1">
    <citation type="submission" date="2020-08" db="EMBL/GenBank/DDBJ databases">
        <title>Genomic Encyclopedia of Type Strains, Phase IV (KMG-V): Genome sequencing to study the core and pangenomes of soil and plant-associated prokaryotes.</title>
        <authorList>
            <person name="Whitman W."/>
        </authorList>
    </citation>
    <scope>NUCLEOTIDE SEQUENCE [LARGE SCALE GENOMIC DNA]</scope>
    <source>
        <strain evidence="1 2">M8UP14</strain>
    </source>
</reference>
<dbReference type="PANTHER" id="PTHR43737:SF1">
    <property type="entry name" value="DUF1501 DOMAIN-CONTAINING PROTEIN"/>
    <property type="match status" value="1"/>
</dbReference>
<organism evidence="1 2">
    <name type="scientific">Granulicella aggregans</name>
    <dbReference type="NCBI Taxonomy" id="474949"/>
    <lineage>
        <taxon>Bacteria</taxon>
        <taxon>Pseudomonadati</taxon>
        <taxon>Acidobacteriota</taxon>
        <taxon>Terriglobia</taxon>
        <taxon>Terriglobales</taxon>
        <taxon>Acidobacteriaceae</taxon>
        <taxon>Granulicella</taxon>
    </lineage>
</organism>
<keyword evidence="2" id="KW-1185">Reference proteome</keyword>
<dbReference type="Pfam" id="PF07394">
    <property type="entry name" value="DUF1501"/>
    <property type="match status" value="1"/>
</dbReference>
<evidence type="ECO:0000313" key="1">
    <source>
        <dbReference type="EMBL" id="MBB5059876.1"/>
    </source>
</evidence>
<accession>A0A7W7ZIL5</accession>
<dbReference type="Proteomes" id="UP000540989">
    <property type="component" value="Unassembled WGS sequence"/>
</dbReference>
<dbReference type="PANTHER" id="PTHR43737">
    <property type="entry name" value="BLL7424 PROTEIN"/>
    <property type="match status" value="1"/>
</dbReference>
<dbReference type="InterPro" id="IPR010869">
    <property type="entry name" value="DUF1501"/>
</dbReference>